<feature type="compositionally biased region" description="Polar residues" evidence="1">
    <location>
        <begin position="329"/>
        <end position="348"/>
    </location>
</feature>
<dbReference type="OrthoDB" id="3261826at2759"/>
<gene>
    <name evidence="2" type="ORF">PNOK_0145600</name>
</gene>
<dbReference type="InParanoid" id="A0A286UXV6"/>
<dbReference type="EMBL" id="NBII01000001">
    <property type="protein sequence ID" value="PAV24388.1"/>
    <property type="molecule type" value="Genomic_DNA"/>
</dbReference>
<comment type="caution">
    <text evidence="2">The sequence shown here is derived from an EMBL/GenBank/DDBJ whole genome shotgun (WGS) entry which is preliminary data.</text>
</comment>
<dbReference type="Proteomes" id="UP000217199">
    <property type="component" value="Unassembled WGS sequence"/>
</dbReference>
<protein>
    <submittedName>
        <fullName evidence="2">Uncharacterized protein</fullName>
    </submittedName>
</protein>
<evidence type="ECO:0000313" key="3">
    <source>
        <dbReference type="Proteomes" id="UP000217199"/>
    </source>
</evidence>
<dbReference type="PROSITE" id="PS00221">
    <property type="entry name" value="MIP"/>
    <property type="match status" value="1"/>
</dbReference>
<feature type="region of interest" description="Disordered" evidence="1">
    <location>
        <begin position="316"/>
        <end position="348"/>
    </location>
</feature>
<feature type="compositionally biased region" description="Polar residues" evidence="1">
    <location>
        <begin position="194"/>
        <end position="217"/>
    </location>
</feature>
<dbReference type="InterPro" id="IPR022357">
    <property type="entry name" value="MIP_CS"/>
</dbReference>
<organism evidence="2 3">
    <name type="scientific">Pyrrhoderma noxium</name>
    <dbReference type="NCBI Taxonomy" id="2282107"/>
    <lineage>
        <taxon>Eukaryota</taxon>
        <taxon>Fungi</taxon>
        <taxon>Dikarya</taxon>
        <taxon>Basidiomycota</taxon>
        <taxon>Agaricomycotina</taxon>
        <taxon>Agaricomycetes</taxon>
        <taxon>Hymenochaetales</taxon>
        <taxon>Hymenochaetaceae</taxon>
        <taxon>Pyrrhoderma</taxon>
    </lineage>
</organism>
<accession>A0A286UXV6</accession>
<proteinExistence type="predicted"/>
<feature type="region of interest" description="Disordered" evidence="1">
    <location>
        <begin position="194"/>
        <end position="299"/>
    </location>
</feature>
<keyword evidence="3" id="KW-1185">Reference proteome</keyword>
<feature type="compositionally biased region" description="Low complexity" evidence="1">
    <location>
        <begin position="316"/>
        <end position="328"/>
    </location>
</feature>
<sequence>MSQLQSTSYTQDCPSNGNPAMTVALPNVFVTPPEEEYDNPPWCCFDADKDAQPGALIYEDLMHAQFDYSDHAEDEAYDGEIDSDVFGDVDAANAMDGMMDFEAQEDAFHMRDLMHETEDIHDRLNSLDLTISSRRHYNDPVSSVSERSFDKADVPTDVVMRPATPEQKITRSKSLFFFKTLGRKKSKEVISSVQTEVRTSNSQTSLHQVSSTESQADTVDIPRSPTPRSSRKFSFFSRFKFSSKKQQPPLETTPRPRLQSAPSPPTTNTSSEVDSHACRSFEALPTPRASTSQEVDAESTMKRRFSFFDLPRSRCSTSSQSTIPTIPTLGTSPNMESSMNQSTSSLGTTSVPLTPEGASSMLSSPPDTPVEACTNMKSISEETSASLIRSMESISVENLAASLSLPAHTYVPDDSFKLDPLHFDSLQFNSGAFS</sequence>
<reference evidence="2 3" key="1">
    <citation type="journal article" date="2017" name="Mol. Ecol.">
        <title>Comparative and population genomic landscape of Phellinus noxius: A hypervariable fungus causing root rot in trees.</title>
        <authorList>
            <person name="Chung C.L."/>
            <person name="Lee T.J."/>
            <person name="Akiba M."/>
            <person name="Lee H.H."/>
            <person name="Kuo T.H."/>
            <person name="Liu D."/>
            <person name="Ke H.M."/>
            <person name="Yokoi T."/>
            <person name="Roa M.B."/>
            <person name="Lu M.J."/>
            <person name="Chang Y.Y."/>
            <person name="Ann P.J."/>
            <person name="Tsai J.N."/>
            <person name="Chen C.Y."/>
            <person name="Tzean S.S."/>
            <person name="Ota Y."/>
            <person name="Hattori T."/>
            <person name="Sahashi N."/>
            <person name="Liou R.F."/>
            <person name="Kikuchi T."/>
            <person name="Tsai I.J."/>
        </authorList>
    </citation>
    <scope>NUCLEOTIDE SEQUENCE [LARGE SCALE GENOMIC DNA]</scope>
    <source>
        <strain evidence="2 3">FFPRI411160</strain>
    </source>
</reference>
<evidence type="ECO:0000256" key="1">
    <source>
        <dbReference type="SAM" id="MobiDB-lite"/>
    </source>
</evidence>
<evidence type="ECO:0000313" key="2">
    <source>
        <dbReference type="EMBL" id="PAV24388.1"/>
    </source>
</evidence>
<name>A0A286UXV6_9AGAM</name>
<dbReference type="AlphaFoldDB" id="A0A286UXV6"/>